<reference evidence="1" key="2">
    <citation type="journal article" date="2015" name="Fish Shellfish Immunol.">
        <title>Early steps in the European eel (Anguilla anguilla)-Vibrio vulnificus interaction in the gills: Role of the RtxA13 toxin.</title>
        <authorList>
            <person name="Callol A."/>
            <person name="Pajuelo D."/>
            <person name="Ebbesson L."/>
            <person name="Teles M."/>
            <person name="MacKenzie S."/>
            <person name="Amaro C."/>
        </authorList>
    </citation>
    <scope>NUCLEOTIDE SEQUENCE</scope>
</reference>
<protein>
    <submittedName>
        <fullName evidence="1">Uncharacterized protein</fullName>
    </submittedName>
</protein>
<evidence type="ECO:0000313" key="1">
    <source>
        <dbReference type="EMBL" id="JAH17724.1"/>
    </source>
</evidence>
<accession>A0A0E9QLN6</accession>
<proteinExistence type="predicted"/>
<dbReference type="AlphaFoldDB" id="A0A0E9QLN6"/>
<reference evidence="1" key="1">
    <citation type="submission" date="2014-11" db="EMBL/GenBank/DDBJ databases">
        <authorList>
            <person name="Amaro Gonzalez C."/>
        </authorList>
    </citation>
    <scope>NUCLEOTIDE SEQUENCE</scope>
</reference>
<organism evidence="1">
    <name type="scientific">Anguilla anguilla</name>
    <name type="common">European freshwater eel</name>
    <name type="synonym">Muraena anguilla</name>
    <dbReference type="NCBI Taxonomy" id="7936"/>
    <lineage>
        <taxon>Eukaryota</taxon>
        <taxon>Metazoa</taxon>
        <taxon>Chordata</taxon>
        <taxon>Craniata</taxon>
        <taxon>Vertebrata</taxon>
        <taxon>Euteleostomi</taxon>
        <taxon>Actinopterygii</taxon>
        <taxon>Neopterygii</taxon>
        <taxon>Teleostei</taxon>
        <taxon>Anguilliformes</taxon>
        <taxon>Anguillidae</taxon>
        <taxon>Anguilla</taxon>
    </lineage>
</organism>
<sequence length="52" mass="6026">MFVLNILSVENTTQKSFFLSFEPSEWKPYLLPQGQELPVRVTVKDKVKDKVA</sequence>
<name>A0A0E9QLN6_ANGAN</name>
<dbReference type="EMBL" id="GBXM01090853">
    <property type="protein sequence ID" value="JAH17724.1"/>
    <property type="molecule type" value="Transcribed_RNA"/>
</dbReference>